<dbReference type="AlphaFoldDB" id="A0A1U9UPH1"/>
<dbReference type="Gene3D" id="2.40.160.10">
    <property type="entry name" value="Porin"/>
    <property type="match status" value="1"/>
</dbReference>
<dbReference type="PRINTS" id="PR00184">
    <property type="entry name" value="NEISSPPORIN"/>
</dbReference>
<dbReference type="Pfam" id="PF13609">
    <property type="entry name" value="Porin_4"/>
    <property type="match status" value="1"/>
</dbReference>
<feature type="domain" description="Porin" evidence="12">
    <location>
        <begin position="7"/>
        <end position="354"/>
    </location>
</feature>
<sequence>MKRKILALAAMAAAAGTANAQTSVTLYGVVDLGIEYVNRVATAPASPTTAVAGPPVGKRFDMPNQGGLSASRWGIRGTEDLGGGLKAFFTLESQFTADNGNFTGGSGLFNRQALVGLGNEYGKLSFGKQYSSFLDGMVNFSPTRFAPAYEPGIWWVGMDYKPNNTVKYMGQFGGLYASAHYSFGAGLPVSSFGSASTVLYNSGAGETPGAFRDDTAYGASLMYLGKSFGASIAYDQWNPAATVGNPGKVRKAGVAGSYTTGPLKFMAGYRWGDQTYANGNTAMRDDYWFAGVNYAVTPALDLQVGYFYSDIKKVSPTNTGTPTNPANPQQVSFVIDYTFTKRTDVYFSAAWTHNGSLGNDGPFTLFLFNYPQAPGQKNMVGMTAGIRHIF</sequence>
<evidence type="ECO:0000256" key="10">
    <source>
        <dbReference type="ARBA" id="ARBA00023237"/>
    </source>
</evidence>
<dbReference type="KEGG" id="cuh:BJN34_12475"/>
<dbReference type="InterPro" id="IPR050298">
    <property type="entry name" value="Gram-neg_bact_OMP"/>
</dbReference>
<dbReference type="EMBL" id="CP017757">
    <property type="protein sequence ID" value="AQV94696.1"/>
    <property type="molecule type" value="Genomic_DNA"/>
</dbReference>
<keyword evidence="3" id="KW-0813">Transport</keyword>
<evidence type="ECO:0000259" key="12">
    <source>
        <dbReference type="Pfam" id="PF13609"/>
    </source>
</evidence>
<dbReference type="InterPro" id="IPR033900">
    <property type="entry name" value="Gram_neg_porin_domain"/>
</dbReference>
<keyword evidence="4" id="KW-1134">Transmembrane beta strand</keyword>
<evidence type="ECO:0000256" key="2">
    <source>
        <dbReference type="ARBA" id="ARBA00011233"/>
    </source>
</evidence>
<evidence type="ECO:0000313" key="14">
    <source>
        <dbReference type="Proteomes" id="UP000189627"/>
    </source>
</evidence>
<comment type="subunit">
    <text evidence="2">Homotrimer.</text>
</comment>
<organism evidence="13 14">
    <name type="scientific">Cupriavidus necator</name>
    <name type="common">Alcaligenes eutrophus</name>
    <name type="synonym">Ralstonia eutropha</name>
    <dbReference type="NCBI Taxonomy" id="106590"/>
    <lineage>
        <taxon>Bacteria</taxon>
        <taxon>Pseudomonadati</taxon>
        <taxon>Pseudomonadota</taxon>
        <taxon>Betaproteobacteria</taxon>
        <taxon>Burkholderiales</taxon>
        <taxon>Burkholderiaceae</taxon>
        <taxon>Cupriavidus</taxon>
    </lineage>
</organism>
<evidence type="ECO:0000256" key="4">
    <source>
        <dbReference type="ARBA" id="ARBA00022452"/>
    </source>
</evidence>
<evidence type="ECO:0000256" key="11">
    <source>
        <dbReference type="SAM" id="SignalP"/>
    </source>
</evidence>
<evidence type="ECO:0000313" key="13">
    <source>
        <dbReference type="EMBL" id="AQV94696.1"/>
    </source>
</evidence>
<keyword evidence="10" id="KW-0998">Cell outer membrane</keyword>
<dbReference type="Proteomes" id="UP000189627">
    <property type="component" value="Chromosome 1"/>
</dbReference>
<evidence type="ECO:0000256" key="5">
    <source>
        <dbReference type="ARBA" id="ARBA00022692"/>
    </source>
</evidence>
<evidence type="ECO:0000256" key="6">
    <source>
        <dbReference type="ARBA" id="ARBA00022729"/>
    </source>
</evidence>
<proteinExistence type="predicted"/>
<dbReference type="GO" id="GO:0006811">
    <property type="term" value="P:monoatomic ion transport"/>
    <property type="evidence" value="ECO:0007669"/>
    <property type="project" value="UniProtKB-KW"/>
</dbReference>
<evidence type="ECO:0000256" key="8">
    <source>
        <dbReference type="ARBA" id="ARBA00023114"/>
    </source>
</evidence>
<keyword evidence="9" id="KW-0472">Membrane</keyword>
<protein>
    <submittedName>
        <fullName evidence="13">Porin</fullName>
    </submittedName>
</protein>
<dbReference type="PANTHER" id="PTHR34501">
    <property type="entry name" value="PROTEIN YDDL-RELATED"/>
    <property type="match status" value="1"/>
</dbReference>
<evidence type="ECO:0000256" key="7">
    <source>
        <dbReference type="ARBA" id="ARBA00023065"/>
    </source>
</evidence>
<comment type="subcellular location">
    <subcellularLocation>
        <location evidence="1">Cell outer membrane</location>
        <topology evidence="1">Multi-pass membrane protein</topology>
    </subcellularLocation>
</comment>
<keyword evidence="8" id="KW-0626">Porin</keyword>
<dbReference type="SUPFAM" id="SSF56935">
    <property type="entry name" value="Porins"/>
    <property type="match status" value="1"/>
</dbReference>
<dbReference type="GO" id="GO:0015288">
    <property type="term" value="F:porin activity"/>
    <property type="evidence" value="ECO:0007669"/>
    <property type="project" value="UniProtKB-KW"/>
</dbReference>
<dbReference type="CDD" id="cd00342">
    <property type="entry name" value="gram_neg_porins"/>
    <property type="match status" value="1"/>
</dbReference>
<feature type="signal peptide" evidence="11">
    <location>
        <begin position="1"/>
        <end position="20"/>
    </location>
</feature>
<feature type="chain" id="PRO_5013160521" evidence="11">
    <location>
        <begin position="21"/>
        <end position="390"/>
    </location>
</feature>
<keyword evidence="6 11" id="KW-0732">Signal</keyword>
<dbReference type="InterPro" id="IPR002299">
    <property type="entry name" value="Porin_Neis"/>
</dbReference>
<keyword evidence="7" id="KW-0406">Ion transport</keyword>
<dbReference type="OrthoDB" id="8952625at2"/>
<gene>
    <name evidence="13" type="ORF">BJN34_12475</name>
</gene>
<accession>A0A1U9UPH1</accession>
<dbReference type="GO" id="GO:0046930">
    <property type="term" value="C:pore complex"/>
    <property type="evidence" value="ECO:0007669"/>
    <property type="project" value="UniProtKB-KW"/>
</dbReference>
<evidence type="ECO:0000256" key="1">
    <source>
        <dbReference type="ARBA" id="ARBA00004571"/>
    </source>
</evidence>
<keyword evidence="5" id="KW-0812">Transmembrane</keyword>
<evidence type="ECO:0000256" key="3">
    <source>
        <dbReference type="ARBA" id="ARBA00022448"/>
    </source>
</evidence>
<dbReference type="RefSeq" id="WP_078196891.1">
    <property type="nucleotide sequence ID" value="NZ_CP017757.2"/>
</dbReference>
<dbReference type="PANTHER" id="PTHR34501:SF9">
    <property type="entry name" value="MAJOR OUTER MEMBRANE PROTEIN P.IA"/>
    <property type="match status" value="1"/>
</dbReference>
<evidence type="ECO:0000256" key="9">
    <source>
        <dbReference type="ARBA" id="ARBA00023136"/>
    </source>
</evidence>
<dbReference type="GO" id="GO:0009279">
    <property type="term" value="C:cell outer membrane"/>
    <property type="evidence" value="ECO:0007669"/>
    <property type="project" value="UniProtKB-SubCell"/>
</dbReference>
<reference evidence="14" key="1">
    <citation type="submission" date="2017-02" db="EMBL/GenBank/DDBJ databases">
        <title>Complete genome sequence of Cupriavidus necator strain NH9, a 3-chlorobenzoate degrader.</title>
        <authorList>
            <person name="Moriuchi R."/>
            <person name="Dohra H."/>
            <person name="Ogawa N."/>
        </authorList>
    </citation>
    <scope>NUCLEOTIDE SEQUENCE [LARGE SCALE GENOMIC DNA]</scope>
    <source>
        <strain evidence="14">NH9</strain>
    </source>
</reference>
<dbReference type="InterPro" id="IPR023614">
    <property type="entry name" value="Porin_dom_sf"/>
</dbReference>
<name>A0A1U9UPH1_CUPNE</name>